<gene>
    <name evidence="3" type="ORF">BELL_0124g00190</name>
</gene>
<dbReference type="STRING" id="278938.A0A4Z1JTE4"/>
<reference evidence="3 4" key="1">
    <citation type="submission" date="2017-12" db="EMBL/GenBank/DDBJ databases">
        <title>Comparative genomics of Botrytis spp.</title>
        <authorList>
            <person name="Valero-Jimenez C.A."/>
            <person name="Tapia P."/>
            <person name="Veloso J."/>
            <person name="Silva-Moreno E."/>
            <person name="Staats M."/>
            <person name="Valdes J.H."/>
            <person name="Van Kan J.A.L."/>
        </authorList>
    </citation>
    <scope>NUCLEOTIDE SEQUENCE [LARGE SCALE GENOMIC DNA]</scope>
    <source>
        <strain evidence="3 4">Be9601</strain>
    </source>
</reference>
<feature type="region of interest" description="Disordered" evidence="1">
    <location>
        <begin position="1"/>
        <end position="47"/>
    </location>
</feature>
<proteinExistence type="predicted"/>
<name>A0A4Z1JTE4_9HELO</name>
<dbReference type="PANTHER" id="PTHR33112">
    <property type="entry name" value="DOMAIN PROTEIN, PUTATIVE-RELATED"/>
    <property type="match status" value="1"/>
</dbReference>
<dbReference type="Proteomes" id="UP000297229">
    <property type="component" value="Unassembled WGS sequence"/>
</dbReference>
<dbReference type="InterPro" id="IPR010730">
    <property type="entry name" value="HET"/>
</dbReference>
<organism evidence="3 4">
    <name type="scientific">Botrytis elliptica</name>
    <dbReference type="NCBI Taxonomy" id="278938"/>
    <lineage>
        <taxon>Eukaryota</taxon>
        <taxon>Fungi</taxon>
        <taxon>Dikarya</taxon>
        <taxon>Ascomycota</taxon>
        <taxon>Pezizomycotina</taxon>
        <taxon>Leotiomycetes</taxon>
        <taxon>Helotiales</taxon>
        <taxon>Sclerotiniaceae</taxon>
        <taxon>Botrytis</taxon>
    </lineage>
</organism>
<dbReference type="AlphaFoldDB" id="A0A4Z1JTE4"/>
<dbReference type="Pfam" id="PF06985">
    <property type="entry name" value="HET"/>
    <property type="match status" value="1"/>
</dbReference>
<sequence length="707" mass="80456">MTKDSPSTSSSLESGSKVEQNSTNRIETEEGSNKPVPKPSFIETYGLNSPQDHSFDHVLDGLPSSSTMPPSKLCAVCQNMVDELGHGNWLERSERSKLLSSDTGILHVRNPLSLKTSAQDGCSLCATFIRTDDEKGRDAIISRHIDGWKAKFGEAPIPCSRVSLINFLPPIESPKIKLEFATDPHWKNQSLRVSFIASLGISPEICEYVFENIDANSNTSQSTPLIENWLNACQTFHPKCKFQRPEFIPTRLIDLQGDHPRLCLGNQIEKRDIQYAALSHCWGTPEKKYQTLTKSTLKDYLAKIEMEDLSKTFHDAIEVCMKLKIRYIWIDSLCIIQDDKEDWRRESVTMVDVYGSCLLNIAASSSIDGSQGCFFDRRDAVRCRISLKINGKNDAMYDCKQVTKHPLSDPNICPLETRGWTLQERLLSPRTVHFTREEVFWECHTKFVSESSPFDFGGMESRQKETLSIGMWNKIVMDYSGRHLTYEADRLIALAGIAAKIQQKTKDEYVAGMWCNNLIWQLCWDVSRHYVGRRSSPRRAPTWSWASVAAPITIWEMYEFRDFPLSKVLRVDKPANQHQFSDMPNAALWLSCPPLLVDKGTPPYIMVVDGEFIPALSLTFDCEEDKASFNMDSDMCNLYILRLFDDEALILRRIEGTQGLYKRLGLLSLFIGRQLDPNDEANHAEKTAYVPREKHGFDTDEHVICLV</sequence>
<dbReference type="EMBL" id="PQXM01000123">
    <property type="protein sequence ID" value="TGO77081.1"/>
    <property type="molecule type" value="Genomic_DNA"/>
</dbReference>
<evidence type="ECO:0000313" key="4">
    <source>
        <dbReference type="Proteomes" id="UP000297229"/>
    </source>
</evidence>
<evidence type="ECO:0000313" key="3">
    <source>
        <dbReference type="EMBL" id="TGO77081.1"/>
    </source>
</evidence>
<keyword evidence="4" id="KW-1185">Reference proteome</keyword>
<protein>
    <recommendedName>
        <fullName evidence="2">Heterokaryon incompatibility domain-containing protein</fullName>
    </recommendedName>
</protein>
<feature type="compositionally biased region" description="Low complexity" evidence="1">
    <location>
        <begin position="1"/>
        <end position="15"/>
    </location>
</feature>
<comment type="caution">
    <text evidence="3">The sequence shown here is derived from an EMBL/GenBank/DDBJ whole genome shotgun (WGS) entry which is preliminary data.</text>
</comment>
<dbReference type="PANTHER" id="PTHR33112:SF15">
    <property type="entry name" value="HETEROKARYON INCOMPATIBILITY DOMAIN-CONTAINING PROTEIN"/>
    <property type="match status" value="1"/>
</dbReference>
<accession>A0A4Z1JTE4</accession>
<evidence type="ECO:0000256" key="1">
    <source>
        <dbReference type="SAM" id="MobiDB-lite"/>
    </source>
</evidence>
<evidence type="ECO:0000259" key="2">
    <source>
        <dbReference type="Pfam" id="PF06985"/>
    </source>
</evidence>
<feature type="domain" description="Heterokaryon incompatibility" evidence="2">
    <location>
        <begin position="275"/>
        <end position="424"/>
    </location>
</feature>